<dbReference type="Proteomes" id="UP001082899">
    <property type="component" value="Unassembled WGS sequence"/>
</dbReference>
<keyword evidence="2" id="KW-1185">Reference proteome</keyword>
<proteinExistence type="predicted"/>
<name>A0ABT3ZT73_9BURK</name>
<sequence>MLEHDLEIDPRDTASIAGGQPDTKEWAALAMSAAACASLAHEMGADLAGVLEAIRRLSGSNQLICDLAGMAERMADELCETMEDTRTQFILEAERQAAQGGPIG</sequence>
<reference evidence="1" key="1">
    <citation type="submission" date="2022-11" db="EMBL/GenBank/DDBJ databases">
        <title>Robbsia betulipollinis sp. nov., isolated from pollen of birch (Betula pendula).</title>
        <authorList>
            <person name="Shi H."/>
            <person name="Ambika Manirajan B."/>
            <person name="Ratering S."/>
            <person name="Geissler-Plaum R."/>
            <person name="Schnell S."/>
        </authorList>
    </citation>
    <scope>NUCLEOTIDE SEQUENCE</scope>
    <source>
        <strain evidence="1">Bb-Pol-6</strain>
    </source>
</reference>
<gene>
    <name evidence="1" type="ORF">OVY01_18475</name>
</gene>
<evidence type="ECO:0000313" key="2">
    <source>
        <dbReference type="Proteomes" id="UP001082899"/>
    </source>
</evidence>
<protein>
    <submittedName>
        <fullName evidence="1">Uncharacterized protein</fullName>
    </submittedName>
</protein>
<accession>A0ABT3ZT73</accession>
<evidence type="ECO:0000313" key="1">
    <source>
        <dbReference type="EMBL" id="MCY0389135.1"/>
    </source>
</evidence>
<organism evidence="1 2">
    <name type="scientific">Robbsia betulipollinis</name>
    <dbReference type="NCBI Taxonomy" id="2981849"/>
    <lineage>
        <taxon>Bacteria</taxon>
        <taxon>Pseudomonadati</taxon>
        <taxon>Pseudomonadota</taxon>
        <taxon>Betaproteobacteria</taxon>
        <taxon>Burkholderiales</taxon>
        <taxon>Burkholderiaceae</taxon>
        <taxon>Robbsia</taxon>
    </lineage>
</organism>
<comment type="caution">
    <text evidence="1">The sequence shown here is derived from an EMBL/GenBank/DDBJ whole genome shotgun (WGS) entry which is preliminary data.</text>
</comment>
<dbReference type="RefSeq" id="WP_267849033.1">
    <property type="nucleotide sequence ID" value="NZ_JAPMXC010000010.1"/>
</dbReference>
<dbReference type="EMBL" id="JAPMXC010000010">
    <property type="protein sequence ID" value="MCY0389135.1"/>
    <property type="molecule type" value="Genomic_DNA"/>
</dbReference>